<evidence type="ECO:0000256" key="1">
    <source>
        <dbReference type="ARBA" id="ARBA00022741"/>
    </source>
</evidence>
<dbReference type="AlphaFoldDB" id="A0A6N2M1Q5"/>
<dbReference type="PANTHER" id="PTHR27005:SF335">
    <property type="entry name" value="PROTEIN KINASE DOMAIN-CONTAINING PROTEIN"/>
    <property type="match status" value="1"/>
</dbReference>
<dbReference type="EMBL" id="CAADRP010001680">
    <property type="protein sequence ID" value="VFU47903.1"/>
    <property type="molecule type" value="Genomic_DNA"/>
</dbReference>
<dbReference type="InterPro" id="IPR045274">
    <property type="entry name" value="WAK-like"/>
</dbReference>
<sequence>MAMEINCLFDILDHQVVKQGKEEDVLMVASLARSCLRLNGKERPTMKEVTMVLERIQKSENLIVQREIEYDKKEVMGAARDVTSPSTVSSFGIMTGWSVDADERLAFYYCRVKKVEVVLYYGSSIGNGLAAATGGHDRASGVEEKLPVLRGMMVVLFGIELPNSGVPVVSVVWLRRKASNRYFRKLWFNCYFRWDPQLQNCDPFFYHRVWLCGKLQRKKPPQSQTPMKWFRISLGP</sequence>
<dbReference type="GO" id="GO:0005886">
    <property type="term" value="C:plasma membrane"/>
    <property type="evidence" value="ECO:0007669"/>
    <property type="project" value="TreeGrafter"/>
</dbReference>
<evidence type="ECO:0000313" key="3">
    <source>
        <dbReference type="EMBL" id="VFU47903.1"/>
    </source>
</evidence>
<dbReference type="GO" id="GO:0005524">
    <property type="term" value="F:ATP binding"/>
    <property type="evidence" value="ECO:0007669"/>
    <property type="project" value="UniProtKB-KW"/>
</dbReference>
<dbReference type="GO" id="GO:0007166">
    <property type="term" value="P:cell surface receptor signaling pathway"/>
    <property type="evidence" value="ECO:0007669"/>
    <property type="project" value="InterPro"/>
</dbReference>
<evidence type="ECO:0000256" key="2">
    <source>
        <dbReference type="ARBA" id="ARBA00022840"/>
    </source>
</evidence>
<dbReference type="GO" id="GO:0004674">
    <property type="term" value="F:protein serine/threonine kinase activity"/>
    <property type="evidence" value="ECO:0007669"/>
    <property type="project" value="TreeGrafter"/>
</dbReference>
<proteinExistence type="predicted"/>
<keyword evidence="1" id="KW-0547">Nucleotide-binding</keyword>
<organism evidence="3">
    <name type="scientific">Salix viminalis</name>
    <name type="common">Common osier</name>
    <name type="synonym">Basket willow</name>
    <dbReference type="NCBI Taxonomy" id="40686"/>
    <lineage>
        <taxon>Eukaryota</taxon>
        <taxon>Viridiplantae</taxon>
        <taxon>Streptophyta</taxon>
        <taxon>Embryophyta</taxon>
        <taxon>Tracheophyta</taxon>
        <taxon>Spermatophyta</taxon>
        <taxon>Magnoliopsida</taxon>
        <taxon>eudicotyledons</taxon>
        <taxon>Gunneridae</taxon>
        <taxon>Pentapetalae</taxon>
        <taxon>rosids</taxon>
        <taxon>fabids</taxon>
        <taxon>Malpighiales</taxon>
        <taxon>Salicaceae</taxon>
        <taxon>Saliceae</taxon>
        <taxon>Salix</taxon>
    </lineage>
</organism>
<reference evidence="3" key="1">
    <citation type="submission" date="2019-03" db="EMBL/GenBank/DDBJ databases">
        <authorList>
            <person name="Mank J."/>
            <person name="Almeida P."/>
        </authorList>
    </citation>
    <scope>NUCLEOTIDE SEQUENCE</scope>
    <source>
        <strain evidence="3">78183</strain>
    </source>
</reference>
<accession>A0A6N2M1Q5</accession>
<dbReference type="Gene3D" id="1.10.510.10">
    <property type="entry name" value="Transferase(Phosphotransferase) domain 1"/>
    <property type="match status" value="1"/>
</dbReference>
<keyword evidence="2" id="KW-0067">ATP-binding</keyword>
<dbReference type="PANTHER" id="PTHR27005">
    <property type="entry name" value="WALL-ASSOCIATED RECEPTOR KINASE-LIKE 21"/>
    <property type="match status" value="1"/>
</dbReference>
<protein>
    <submittedName>
        <fullName evidence="3">Uncharacterized protein</fullName>
    </submittedName>
</protein>
<gene>
    <name evidence="3" type="ORF">SVIM_LOCUS309702</name>
</gene>
<name>A0A6N2M1Q5_SALVM</name>